<feature type="region of interest" description="Disordered" evidence="2">
    <location>
        <begin position="306"/>
        <end position="332"/>
    </location>
</feature>
<evidence type="ECO:0000313" key="4">
    <source>
        <dbReference type="Proteomes" id="UP001418222"/>
    </source>
</evidence>
<accession>A0AAP0G251</accession>
<sequence length="556" mass="63965">MEEEKLSTLAGEMNTGGAYPMFFGVSCAFIALQFLSAMDCGANAELGYQKSCFAEIMLRGSAQLLGVLFEKAQRIHEDLREKERMALSEVMELKRIRADDARANEKVMSIFSTREQSWQAEIRRLLNQIRSLSGELSSAKSNIEEIVSDMKVKDDFLEEQGKKMAVLEEKLLSSEREVEELRERANKEDSNHMLELRRHKAAFTELVSDQRRLEGETARLLREADSAKEELEEALEQKEEAMAMVESLSEEFVRLQKDADQKGKIVSAMIRKAKHDTAEKQALLKEVKITRAKKKQAELEGERWRSMCESKLQKKNSSKEAGTSGKRSPELQSTARIDLRARLLMYLDTDSNGEHEFPFSSLIKPSEFQHQYLNENNDNLVNVQEIQDWVRLETKKYTAILEEKHYSEIEAFAEQLRIRDEKLEDLHWRLLSTELDSKTLQSQIEGLDGSLAQLTDENLKLETLLENRERDLNSLTARQSFHGEDEAAGSNRERKPELKGLTQVISFLNKQLKRYQPWRRKQKPCAEGCWRLPGVVPAAGVRMPGTKRTPVSWRDF</sequence>
<proteinExistence type="predicted"/>
<dbReference type="PANTHER" id="PTHR47747:SF2">
    <property type="entry name" value="RIBONUCLEASE P PROTEIN SUBUNIT P38-LIKE PROTEIN"/>
    <property type="match status" value="1"/>
</dbReference>
<keyword evidence="1" id="KW-0175">Coiled coil</keyword>
<feature type="coiled-coil region" evidence="1">
    <location>
        <begin position="115"/>
        <end position="300"/>
    </location>
</feature>
<dbReference type="AlphaFoldDB" id="A0AAP0G251"/>
<comment type="caution">
    <text evidence="3">The sequence shown here is derived from an EMBL/GenBank/DDBJ whole genome shotgun (WGS) entry which is preliminary data.</text>
</comment>
<evidence type="ECO:0000256" key="1">
    <source>
        <dbReference type="SAM" id="Coils"/>
    </source>
</evidence>
<feature type="compositionally biased region" description="Basic and acidic residues" evidence="2">
    <location>
        <begin position="481"/>
        <end position="495"/>
    </location>
</feature>
<dbReference type="PROSITE" id="PS51257">
    <property type="entry name" value="PROKAR_LIPOPROTEIN"/>
    <property type="match status" value="1"/>
</dbReference>
<evidence type="ECO:0000256" key="2">
    <source>
        <dbReference type="SAM" id="MobiDB-lite"/>
    </source>
</evidence>
<evidence type="ECO:0000313" key="3">
    <source>
        <dbReference type="EMBL" id="KAK8934036.1"/>
    </source>
</evidence>
<dbReference type="Proteomes" id="UP001418222">
    <property type="component" value="Unassembled WGS sequence"/>
</dbReference>
<gene>
    <name evidence="3" type="ORF">KSP39_PZI015717</name>
</gene>
<name>A0AAP0G251_9ASPA</name>
<keyword evidence="4" id="KW-1185">Reference proteome</keyword>
<feature type="region of interest" description="Disordered" evidence="2">
    <location>
        <begin position="476"/>
        <end position="495"/>
    </location>
</feature>
<reference evidence="3 4" key="1">
    <citation type="journal article" date="2022" name="Nat. Plants">
        <title>Genomes of leafy and leafless Platanthera orchids illuminate the evolution of mycoheterotrophy.</title>
        <authorList>
            <person name="Li M.H."/>
            <person name="Liu K.W."/>
            <person name="Li Z."/>
            <person name="Lu H.C."/>
            <person name="Ye Q.L."/>
            <person name="Zhang D."/>
            <person name="Wang J.Y."/>
            <person name="Li Y.F."/>
            <person name="Zhong Z.M."/>
            <person name="Liu X."/>
            <person name="Yu X."/>
            <person name="Liu D.K."/>
            <person name="Tu X.D."/>
            <person name="Liu B."/>
            <person name="Hao Y."/>
            <person name="Liao X.Y."/>
            <person name="Jiang Y.T."/>
            <person name="Sun W.H."/>
            <person name="Chen J."/>
            <person name="Chen Y.Q."/>
            <person name="Ai Y."/>
            <person name="Zhai J.W."/>
            <person name="Wu S.S."/>
            <person name="Zhou Z."/>
            <person name="Hsiao Y.Y."/>
            <person name="Wu W.L."/>
            <person name="Chen Y.Y."/>
            <person name="Lin Y.F."/>
            <person name="Hsu J.L."/>
            <person name="Li C.Y."/>
            <person name="Wang Z.W."/>
            <person name="Zhao X."/>
            <person name="Zhong W.Y."/>
            <person name="Ma X.K."/>
            <person name="Ma L."/>
            <person name="Huang J."/>
            <person name="Chen G.Z."/>
            <person name="Huang M.Z."/>
            <person name="Huang L."/>
            <person name="Peng D.H."/>
            <person name="Luo Y.B."/>
            <person name="Zou S.Q."/>
            <person name="Chen S.P."/>
            <person name="Lan S."/>
            <person name="Tsai W.C."/>
            <person name="Van de Peer Y."/>
            <person name="Liu Z.J."/>
        </authorList>
    </citation>
    <scope>NUCLEOTIDE SEQUENCE [LARGE SCALE GENOMIC DNA]</scope>
    <source>
        <strain evidence="3">Lor287</strain>
    </source>
</reference>
<protein>
    <submittedName>
        <fullName evidence="3">Uncharacterized protein</fullName>
    </submittedName>
</protein>
<dbReference type="EMBL" id="JBBWWQ010000013">
    <property type="protein sequence ID" value="KAK8934036.1"/>
    <property type="molecule type" value="Genomic_DNA"/>
</dbReference>
<organism evidence="3 4">
    <name type="scientific">Platanthera zijinensis</name>
    <dbReference type="NCBI Taxonomy" id="2320716"/>
    <lineage>
        <taxon>Eukaryota</taxon>
        <taxon>Viridiplantae</taxon>
        <taxon>Streptophyta</taxon>
        <taxon>Embryophyta</taxon>
        <taxon>Tracheophyta</taxon>
        <taxon>Spermatophyta</taxon>
        <taxon>Magnoliopsida</taxon>
        <taxon>Liliopsida</taxon>
        <taxon>Asparagales</taxon>
        <taxon>Orchidaceae</taxon>
        <taxon>Orchidoideae</taxon>
        <taxon>Orchideae</taxon>
        <taxon>Orchidinae</taxon>
        <taxon>Platanthera</taxon>
    </lineage>
</organism>
<dbReference type="PANTHER" id="PTHR47747">
    <property type="entry name" value="RIBONUCLEASE P PROTEIN SUBUNIT P38-LIKE PROTEIN"/>
    <property type="match status" value="1"/>
</dbReference>